<name>A0ABN7AZK3_9HEMI</name>
<dbReference type="SMART" id="SM00233">
    <property type="entry name" value="PH"/>
    <property type="match status" value="1"/>
</dbReference>
<dbReference type="PROSITE" id="PS50003">
    <property type="entry name" value="PH_DOMAIN"/>
    <property type="match status" value="1"/>
</dbReference>
<organism evidence="3 4">
    <name type="scientific">Nesidiocoris tenuis</name>
    <dbReference type="NCBI Taxonomy" id="355587"/>
    <lineage>
        <taxon>Eukaryota</taxon>
        <taxon>Metazoa</taxon>
        <taxon>Ecdysozoa</taxon>
        <taxon>Arthropoda</taxon>
        <taxon>Hexapoda</taxon>
        <taxon>Insecta</taxon>
        <taxon>Pterygota</taxon>
        <taxon>Neoptera</taxon>
        <taxon>Paraneoptera</taxon>
        <taxon>Hemiptera</taxon>
        <taxon>Heteroptera</taxon>
        <taxon>Panheteroptera</taxon>
        <taxon>Cimicomorpha</taxon>
        <taxon>Miridae</taxon>
        <taxon>Dicyphina</taxon>
        <taxon>Nesidiocoris</taxon>
    </lineage>
</organism>
<reference evidence="3 4" key="1">
    <citation type="submission" date="2023-09" db="EMBL/GenBank/DDBJ databases">
        <title>Nesidiocoris tenuis whole genome shotgun sequence.</title>
        <authorList>
            <person name="Shibata T."/>
            <person name="Shimoda M."/>
            <person name="Kobayashi T."/>
            <person name="Uehara T."/>
        </authorList>
    </citation>
    <scope>NUCLEOTIDE SEQUENCE [LARGE SCALE GENOMIC DNA]</scope>
    <source>
        <strain evidence="3 4">Japan</strain>
    </source>
</reference>
<dbReference type="Gene3D" id="2.30.29.30">
    <property type="entry name" value="Pleckstrin-homology domain (PH domain)/Phosphotyrosine-binding domain (PTB)"/>
    <property type="match status" value="1"/>
</dbReference>
<evidence type="ECO:0000256" key="1">
    <source>
        <dbReference type="SAM" id="MobiDB-lite"/>
    </source>
</evidence>
<gene>
    <name evidence="3" type="ORF">NTJ_09640</name>
</gene>
<dbReference type="InterPro" id="IPR001849">
    <property type="entry name" value="PH_domain"/>
</dbReference>
<dbReference type="Pfam" id="PF00169">
    <property type="entry name" value="PH"/>
    <property type="match status" value="1"/>
</dbReference>
<proteinExistence type="predicted"/>
<dbReference type="SUPFAM" id="SSF50729">
    <property type="entry name" value="PH domain-like"/>
    <property type="match status" value="1"/>
</dbReference>
<evidence type="ECO:0000313" key="4">
    <source>
        <dbReference type="Proteomes" id="UP001307889"/>
    </source>
</evidence>
<dbReference type="Proteomes" id="UP001307889">
    <property type="component" value="Chromosome 7"/>
</dbReference>
<keyword evidence="4" id="KW-1185">Reference proteome</keyword>
<feature type="region of interest" description="Disordered" evidence="1">
    <location>
        <begin position="250"/>
        <end position="279"/>
    </location>
</feature>
<feature type="domain" description="PH" evidence="2">
    <location>
        <begin position="150"/>
        <end position="248"/>
    </location>
</feature>
<accession>A0ABN7AZK3</accession>
<evidence type="ECO:0000259" key="2">
    <source>
        <dbReference type="PROSITE" id="PS50003"/>
    </source>
</evidence>
<protein>
    <recommendedName>
        <fullName evidence="2">PH domain-containing protein</fullName>
    </recommendedName>
</protein>
<sequence>MNRKTRLNVRSFFANAPPTFSEFCALLRSRVMSTSSPDLPESEPATSADSTHRCNVSRLVEAEISELKVYLGETLALEKLTPAAEDQRLRLLTKLNQMVPPCGAHGFCSGSASYIDMTRAATLPSLNNVGKLEQTTYQAVSEPGTSTATSVVKSGRLGRRERFLWMGQIRKWWAVLSSSAVLTLYTGENEARALSSILLENYQARPASQAKSTGVFELFSPGNKTYQFLASDQSDMESWINAFNDVCSRRRLPRPPSPPTTPSPTSQAQELYDTPDSRVRPVTPIKQEYEQMDSFYQVISDHKYTRPQERIYKNISGPEEDSCYYNLLPRCTTEEIYQTIMEAEKASPGAGQNKIQAIIRAMEATIAEAQLYEPVESGHESGR</sequence>
<evidence type="ECO:0000313" key="3">
    <source>
        <dbReference type="EMBL" id="BES96827.1"/>
    </source>
</evidence>
<dbReference type="EMBL" id="AP028915">
    <property type="protein sequence ID" value="BES96827.1"/>
    <property type="molecule type" value="Genomic_DNA"/>
</dbReference>
<dbReference type="InterPro" id="IPR011993">
    <property type="entry name" value="PH-like_dom_sf"/>
</dbReference>